<sequence length="519" mass="57950">MIITDSKNVLFENCTLKDTGEFSLINISSSSEVTFSRCTIQNNWTDSEYSPYLFSIDSISSNISLENSIIRDNRTGKFLNNQNKLRLLNNQFIGNAFDEEVTTFEEGLKIVWHRKIGVQSWRNNALIVGSYLFIGSSGQKWNEPDMADGIYAFDIKTGKQIWFVHSQNDFNDLAYMEGLIIGGSDAGEVFAVSAMSGKVKWQQKLDAKVYAKPAYLDAGVAVATGKGKLFLLNLNDGKVIDQVQLDGGVRAGMTAKGTNLWIATESGWVYQLTAFGTFNSWTKIKVFYPDSFGRQLNESELPTGTMKYSYLGKEVGFSEARFYAAPLILDDKIILGFVRDTYYSYPAVVAISSQHSGTKIAWFGSDDSQKLGDTFGNIRFTPSEYKDLLIFGNPYSNKAYALSKQDGTLVWETSLGQPMFQHWPSPVVHGDYVYIARHDGYLHKLRAKDGKRMWSIFLGDSESAGLIFRSEQDLPGENLRTQWSPLRASPIFATPAVSGKYIVIGTGEGDLYVIEQSSE</sequence>
<protein>
    <submittedName>
        <fullName evidence="3">Uncharacterized protein</fullName>
    </submittedName>
</protein>
<name>A0A0A6PDC7_9GAMM</name>
<dbReference type="InterPro" id="IPR015943">
    <property type="entry name" value="WD40/YVTN_repeat-like_dom_sf"/>
</dbReference>
<gene>
    <name evidence="3" type="ORF">PN36_12690</name>
</gene>
<evidence type="ECO:0000259" key="2">
    <source>
        <dbReference type="Pfam" id="PF13360"/>
    </source>
</evidence>
<dbReference type="SMART" id="SM00564">
    <property type="entry name" value="PQQ"/>
    <property type="match status" value="5"/>
</dbReference>
<feature type="domain" description="Pyrrolo-quinoline quinone repeat" evidence="2">
    <location>
        <begin position="394"/>
        <end position="470"/>
    </location>
</feature>
<accession>A0A0A6PDC7</accession>
<dbReference type="InterPro" id="IPR011050">
    <property type="entry name" value="Pectin_lyase_fold/virulence"/>
</dbReference>
<evidence type="ECO:0000313" key="3">
    <source>
        <dbReference type="EMBL" id="KHD08765.1"/>
    </source>
</evidence>
<dbReference type="Gene3D" id="2.130.10.10">
    <property type="entry name" value="YVTN repeat-like/Quinoprotein amine dehydrogenase"/>
    <property type="match status" value="2"/>
</dbReference>
<evidence type="ECO:0000259" key="1">
    <source>
        <dbReference type="Pfam" id="PF13229"/>
    </source>
</evidence>
<keyword evidence="4" id="KW-1185">Reference proteome</keyword>
<dbReference type="AlphaFoldDB" id="A0A0A6PDC7"/>
<dbReference type="SUPFAM" id="SSF50998">
    <property type="entry name" value="Quinoprotein alcohol dehydrogenase-like"/>
    <property type="match status" value="1"/>
</dbReference>
<dbReference type="InterPro" id="IPR012334">
    <property type="entry name" value="Pectin_lyas_fold"/>
</dbReference>
<dbReference type="PANTHER" id="PTHR34512">
    <property type="entry name" value="CELL SURFACE PROTEIN"/>
    <property type="match status" value="1"/>
</dbReference>
<dbReference type="Proteomes" id="UP000030428">
    <property type="component" value="Unassembled WGS sequence"/>
</dbReference>
<dbReference type="InterPro" id="IPR039448">
    <property type="entry name" value="Beta_helix"/>
</dbReference>
<dbReference type="PANTHER" id="PTHR34512:SF30">
    <property type="entry name" value="OUTER MEMBRANE PROTEIN ASSEMBLY FACTOR BAMB"/>
    <property type="match status" value="1"/>
</dbReference>
<feature type="domain" description="Pyrrolo-quinoline quinone repeat" evidence="2">
    <location>
        <begin position="150"/>
        <end position="242"/>
    </location>
</feature>
<reference evidence="3 4" key="1">
    <citation type="journal article" date="2016" name="Front. Microbiol.">
        <title>Single-Cell (Meta-)Genomics of a Dimorphic Candidatus Thiomargarita nelsonii Reveals Genomic Plasticity.</title>
        <authorList>
            <person name="Flood B.E."/>
            <person name="Fliss P."/>
            <person name="Jones D.S."/>
            <person name="Dick G.J."/>
            <person name="Jain S."/>
            <person name="Kaster A.K."/>
            <person name="Winkel M."/>
            <person name="Mussmann M."/>
            <person name="Bailey J."/>
        </authorList>
    </citation>
    <scope>NUCLEOTIDE SEQUENCE [LARGE SCALE GENOMIC DNA]</scope>
    <source>
        <strain evidence="3">Hydrate Ridge</strain>
    </source>
</reference>
<feature type="domain" description="Right handed beta helix" evidence="1">
    <location>
        <begin position="3"/>
        <end position="113"/>
    </location>
</feature>
<dbReference type="Gene3D" id="2.160.20.10">
    <property type="entry name" value="Single-stranded right-handed beta-helix, Pectin lyase-like"/>
    <property type="match status" value="1"/>
</dbReference>
<dbReference type="InterPro" id="IPR002372">
    <property type="entry name" value="PQQ_rpt_dom"/>
</dbReference>
<dbReference type="InterPro" id="IPR011047">
    <property type="entry name" value="Quinoprotein_ADH-like_sf"/>
</dbReference>
<dbReference type="Pfam" id="PF13229">
    <property type="entry name" value="Beta_helix"/>
    <property type="match status" value="1"/>
</dbReference>
<evidence type="ECO:0000313" key="4">
    <source>
        <dbReference type="Proteomes" id="UP000030428"/>
    </source>
</evidence>
<dbReference type="EMBL" id="JSZA02000040">
    <property type="protein sequence ID" value="KHD08765.1"/>
    <property type="molecule type" value="Genomic_DNA"/>
</dbReference>
<proteinExistence type="predicted"/>
<comment type="caution">
    <text evidence="3">The sequence shown here is derived from an EMBL/GenBank/DDBJ whole genome shotgun (WGS) entry which is preliminary data.</text>
</comment>
<dbReference type="Pfam" id="PF13360">
    <property type="entry name" value="PQQ_2"/>
    <property type="match status" value="2"/>
</dbReference>
<dbReference type="SUPFAM" id="SSF51126">
    <property type="entry name" value="Pectin lyase-like"/>
    <property type="match status" value="1"/>
</dbReference>
<organism evidence="3 4">
    <name type="scientific">Candidatus Thiomargarita nelsonii</name>
    <dbReference type="NCBI Taxonomy" id="1003181"/>
    <lineage>
        <taxon>Bacteria</taxon>
        <taxon>Pseudomonadati</taxon>
        <taxon>Pseudomonadota</taxon>
        <taxon>Gammaproteobacteria</taxon>
        <taxon>Thiotrichales</taxon>
        <taxon>Thiotrichaceae</taxon>
        <taxon>Thiomargarita</taxon>
    </lineage>
</organism>
<dbReference type="InterPro" id="IPR018391">
    <property type="entry name" value="PQQ_b-propeller_rpt"/>
</dbReference>